<proteinExistence type="predicted"/>
<comment type="cofactor">
    <cofactor evidence="1">
        <name>Mn(2+)</name>
        <dbReference type="ChEBI" id="CHEBI:29035"/>
    </cofactor>
</comment>
<dbReference type="HOGENOM" id="CLU_024588_6_0_1"/>
<dbReference type="PIRSF" id="PIRSF001235">
    <property type="entry name" value="Amidase_carbamoylase"/>
    <property type="match status" value="1"/>
</dbReference>
<dbReference type="PANTHER" id="PTHR32494">
    <property type="entry name" value="ALLANTOATE DEIMINASE-RELATED"/>
    <property type="match status" value="1"/>
</dbReference>
<reference evidence="9 11" key="2">
    <citation type="journal article" date="2018" name="Plant J.">
        <title>The Physcomitrella patens chromosome-scale assembly reveals moss genome structure and evolution.</title>
        <authorList>
            <person name="Lang D."/>
            <person name="Ullrich K.K."/>
            <person name="Murat F."/>
            <person name="Fuchs J."/>
            <person name="Jenkins J."/>
            <person name="Haas F.B."/>
            <person name="Piednoel M."/>
            <person name="Gundlach H."/>
            <person name="Van Bel M."/>
            <person name="Meyberg R."/>
            <person name="Vives C."/>
            <person name="Morata J."/>
            <person name="Symeonidi A."/>
            <person name="Hiss M."/>
            <person name="Muchero W."/>
            <person name="Kamisugi Y."/>
            <person name="Saleh O."/>
            <person name="Blanc G."/>
            <person name="Decker E.L."/>
            <person name="van Gessel N."/>
            <person name="Grimwood J."/>
            <person name="Hayes R.D."/>
            <person name="Graham S.W."/>
            <person name="Gunter L.E."/>
            <person name="McDaniel S.F."/>
            <person name="Hoernstein S.N.W."/>
            <person name="Larsson A."/>
            <person name="Li F.W."/>
            <person name="Perroud P.F."/>
            <person name="Phillips J."/>
            <person name="Ranjan P."/>
            <person name="Rokshar D.S."/>
            <person name="Rothfels C.J."/>
            <person name="Schneider L."/>
            <person name="Shu S."/>
            <person name="Stevenson D.W."/>
            <person name="Thummler F."/>
            <person name="Tillich M."/>
            <person name="Villarreal Aguilar J.C."/>
            <person name="Widiez T."/>
            <person name="Wong G.K."/>
            <person name="Wymore A."/>
            <person name="Zhang Y."/>
            <person name="Zimmer A.D."/>
            <person name="Quatrano R.S."/>
            <person name="Mayer K.F.X."/>
            <person name="Goodstein D."/>
            <person name="Casacuberta J.M."/>
            <person name="Vandepoele K."/>
            <person name="Reski R."/>
            <person name="Cuming A.C."/>
            <person name="Tuskan G.A."/>
            <person name="Maumus F."/>
            <person name="Salse J."/>
            <person name="Schmutz J."/>
            <person name="Rensing S.A."/>
        </authorList>
    </citation>
    <scope>NUCLEOTIDE SEQUENCE [LARGE SCALE GENOMIC DNA]</scope>
    <source>
        <strain evidence="10 11">cv. Gransden 2004</strain>
    </source>
</reference>
<dbReference type="PANTHER" id="PTHR32494:SF19">
    <property type="entry name" value="ALLANTOATE DEIMINASE-RELATED"/>
    <property type="match status" value="1"/>
</dbReference>
<dbReference type="PaxDb" id="3218-PP1S29_183V6.1"/>
<dbReference type="GO" id="GO:0006145">
    <property type="term" value="P:purine nucleobase catabolic process"/>
    <property type="evidence" value="ECO:0007669"/>
    <property type="project" value="EnsemblPlants"/>
</dbReference>
<dbReference type="InterPro" id="IPR036264">
    <property type="entry name" value="Bact_exopeptidase_dim_dom"/>
</dbReference>
<dbReference type="OMA" id="IWPHGRW"/>
<evidence type="ECO:0000313" key="9">
    <source>
        <dbReference type="EMBL" id="PNR48136.1"/>
    </source>
</evidence>
<dbReference type="GO" id="GO:0000256">
    <property type="term" value="P:allantoin catabolic process"/>
    <property type="evidence" value="ECO:0007669"/>
    <property type="project" value="EnsemblPlants"/>
</dbReference>
<dbReference type="GO" id="GO:0004848">
    <property type="term" value="F:ureidoglycolate hydrolase activity"/>
    <property type="evidence" value="ECO:0000318"/>
    <property type="project" value="GO_Central"/>
</dbReference>
<organism evidence="9">
    <name type="scientific">Physcomitrium patens</name>
    <name type="common">Spreading-leaved earth moss</name>
    <name type="synonym">Physcomitrella patens</name>
    <dbReference type="NCBI Taxonomy" id="3218"/>
    <lineage>
        <taxon>Eukaryota</taxon>
        <taxon>Viridiplantae</taxon>
        <taxon>Streptophyta</taxon>
        <taxon>Embryophyta</taxon>
        <taxon>Bryophyta</taxon>
        <taxon>Bryophytina</taxon>
        <taxon>Bryopsida</taxon>
        <taxon>Funariidae</taxon>
        <taxon>Funariales</taxon>
        <taxon>Funariaceae</taxon>
        <taxon>Physcomitrium</taxon>
    </lineage>
</organism>
<dbReference type="SUPFAM" id="SSF55031">
    <property type="entry name" value="Bacterial exopeptidase dimerisation domain"/>
    <property type="match status" value="1"/>
</dbReference>
<dbReference type="Proteomes" id="UP000006727">
    <property type="component" value="Chromosome 9"/>
</dbReference>
<dbReference type="Gramene" id="Pp3c9_12590V3.1">
    <property type="protein sequence ID" value="Pp3c9_12590V3.1"/>
    <property type="gene ID" value="Pp3c9_12590"/>
</dbReference>
<reference evidence="9 11" key="1">
    <citation type="journal article" date="2008" name="Science">
        <title>The Physcomitrella genome reveals evolutionary insights into the conquest of land by plants.</title>
        <authorList>
            <person name="Rensing S."/>
            <person name="Lang D."/>
            <person name="Zimmer A."/>
            <person name="Terry A."/>
            <person name="Salamov A."/>
            <person name="Shapiro H."/>
            <person name="Nishiyama T."/>
            <person name="Perroud P.-F."/>
            <person name="Lindquist E."/>
            <person name="Kamisugi Y."/>
            <person name="Tanahashi T."/>
            <person name="Sakakibara K."/>
            <person name="Fujita T."/>
            <person name="Oishi K."/>
            <person name="Shin-I T."/>
            <person name="Kuroki Y."/>
            <person name="Toyoda A."/>
            <person name="Suzuki Y."/>
            <person name="Hashimoto A."/>
            <person name="Yamaguchi K."/>
            <person name="Sugano A."/>
            <person name="Kohara Y."/>
            <person name="Fujiyama A."/>
            <person name="Anterola A."/>
            <person name="Aoki S."/>
            <person name="Ashton N."/>
            <person name="Barbazuk W.B."/>
            <person name="Barker E."/>
            <person name="Bennetzen J."/>
            <person name="Bezanilla M."/>
            <person name="Blankenship R."/>
            <person name="Cho S.H."/>
            <person name="Dutcher S."/>
            <person name="Estelle M."/>
            <person name="Fawcett J.A."/>
            <person name="Gundlach H."/>
            <person name="Hanada K."/>
            <person name="Heyl A."/>
            <person name="Hicks K.A."/>
            <person name="Hugh J."/>
            <person name="Lohr M."/>
            <person name="Mayer K."/>
            <person name="Melkozernov A."/>
            <person name="Murata T."/>
            <person name="Nelson D."/>
            <person name="Pils B."/>
            <person name="Prigge M."/>
            <person name="Reiss B."/>
            <person name="Renner T."/>
            <person name="Rombauts S."/>
            <person name="Rushton P."/>
            <person name="Sanderfoot A."/>
            <person name="Schween G."/>
            <person name="Shiu S.-H."/>
            <person name="Stueber K."/>
            <person name="Theodoulou F.L."/>
            <person name="Tu H."/>
            <person name="Van de Peer Y."/>
            <person name="Verrier P.J."/>
            <person name="Waters E."/>
            <person name="Wood A."/>
            <person name="Yang L."/>
            <person name="Cove D."/>
            <person name="Cuming A."/>
            <person name="Hasebe M."/>
            <person name="Lucas S."/>
            <person name="Mishler D.B."/>
            <person name="Reski R."/>
            <person name="Grigoriev I."/>
            <person name="Quatrano R.S."/>
            <person name="Boore J.L."/>
        </authorList>
    </citation>
    <scope>NUCLEOTIDE SEQUENCE [LARGE SCALE GENOMIC DNA]</scope>
    <source>
        <strain evidence="10 11">cv. Gransden 2004</strain>
    </source>
</reference>
<keyword evidence="3" id="KW-0659">Purine metabolism</keyword>
<evidence type="ECO:0000313" key="10">
    <source>
        <dbReference type="EnsemblPlants" id="Pp3c9_12590V3.1"/>
    </source>
</evidence>
<dbReference type="RefSeq" id="XP_024384568.1">
    <property type="nucleotide sequence ID" value="XM_024528800.2"/>
</dbReference>
<feature type="domain" description="Peptidase M20 dimerisation" evidence="8">
    <location>
        <begin position="264"/>
        <end position="363"/>
    </location>
</feature>
<evidence type="ECO:0000259" key="8">
    <source>
        <dbReference type="Pfam" id="PF07687"/>
    </source>
</evidence>
<dbReference type="STRING" id="3218.A9RUJ0"/>
<keyword evidence="11" id="KW-1185">Reference proteome</keyword>
<keyword evidence="7" id="KW-0732">Signal</keyword>
<gene>
    <name evidence="10" type="primary">LOC112286677</name>
    <name evidence="9" type="ORF">PHYPA_012609</name>
</gene>
<dbReference type="OrthoDB" id="4676at2759"/>
<sequence length="462" mass="49215">MKIWWAISGVLLIFALSGILSGVDADSGLCESTDSYGVCKGGAGENLFVDAATLQEQIDELSAYSDTPAPTVTRILYTPNDVAARRFVKKLMSEAGLSVREDAIGNIFGRWEGTDPTLPAVGSGSHTDAIPYAGKYDGVLGVLGAIHAVQALQRVKFQPKRSIDVIMFTSEEPTRFGFGCLGSRAMAKSGKIFDILREAKDSNNVTFADAAKEAGYTDVEEKLKSSGLEKGAYSAFVELHIEQGPMLEKEGIPIGVVTAIAAPASLKVGFKGDGGHAGALLMRYRNDAGLAGAELALAVEEHVLASGSVDTVGTTGVLEIHPGAVNSVPREARLEIDIRDIDEARRDKVVEGIRASAEAIAKKRNVILTNFDIVNQDPPALSGGQIVEAAEQAADSLGLEYKLMISRAYHDSLFMARISPMGMIFIPCYKGYSHRPDEFSSVEDMAKGVQVLALTLLQLSST</sequence>
<accession>A9RUJ0</accession>
<dbReference type="InterPro" id="IPR002933">
    <property type="entry name" value="Peptidase_M20"/>
</dbReference>
<dbReference type="EMBL" id="ABEU02000009">
    <property type="protein sequence ID" value="PNR48136.1"/>
    <property type="molecule type" value="Genomic_DNA"/>
</dbReference>
<evidence type="ECO:0000256" key="2">
    <source>
        <dbReference type="ARBA" id="ARBA00011738"/>
    </source>
</evidence>
<reference evidence="10" key="3">
    <citation type="submission" date="2020-12" db="UniProtKB">
        <authorList>
            <consortium name="EnsemblPlants"/>
        </authorList>
    </citation>
    <scope>IDENTIFICATION</scope>
</reference>
<dbReference type="Gene3D" id="3.40.630.10">
    <property type="entry name" value="Zn peptidases"/>
    <property type="match status" value="1"/>
</dbReference>
<dbReference type="Gene3D" id="3.30.70.360">
    <property type="match status" value="1"/>
</dbReference>
<dbReference type="AlphaFoldDB" id="A9RUJ0"/>
<evidence type="ECO:0000256" key="7">
    <source>
        <dbReference type="SAM" id="SignalP"/>
    </source>
</evidence>
<dbReference type="RefSeq" id="XP_024384569.1">
    <property type="nucleotide sequence ID" value="XM_024528801.2"/>
</dbReference>
<dbReference type="InterPro" id="IPR010158">
    <property type="entry name" value="Amidase_Cbmase"/>
</dbReference>
<dbReference type="GO" id="GO:0030145">
    <property type="term" value="F:manganese ion binding"/>
    <property type="evidence" value="ECO:0007669"/>
    <property type="project" value="EnsemblPlants"/>
</dbReference>
<dbReference type="EnsemblPlants" id="Pp3c9_12590V3.1">
    <property type="protein sequence ID" value="Pp3c9_12590V3.1"/>
    <property type="gene ID" value="Pp3c9_12590"/>
</dbReference>
<keyword evidence="5" id="KW-0378">Hydrolase</keyword>
<name>A9RUJ0_PHYPA</name>
<protein>
    <recommendedName>
        <fullName evidence="8">Peptidase M20 dimerisation domain-containing protein</fullName>
    </recommendedName>
</protein>
<dbReference type="InterPro" id="IPR011650">
    <property type="entry name" value="Peptidase_M20_dimer"/>
</dbReference>
<dbReference type="Pfam" id="PF07687">
    <property type="entry name" value="M20_dimer"/>
    <property type="match status" value="1"/>
</dbReference>
<dbReference type="SUPFAM" id="SSF53187">
    <property type="entry name" value="Zn-dependent exopeptidases"/>
    <property type="match status" value="1"/>
</dbReference>
<evidence type="ECO:0000256" key="6">
    <source>
        <dbReference type="ARBA" id="ARBA00023211"/>
    </source>
</evidence>
<evidence type="ECO:0000313" key="11">
    <source>
        <dbReference type="Proteomes" id="UP000006727"/>
    </source>
</evidence>
<feature type="chain" id="PRO_5014297854" description="Peptidase M20 dimerisation domain-containing protein" evidence="7">
    <location>
        <begin position="26"/>
        <end position="462"/>
    </location>
</feature>
<evidence type="ECO:0000256" key="1">
    <source>
        <dbReference type="ARBA" id="ARBA00001936"/>
    </source>
</evidence>
<feature type="signal peptide" evidence="7">
    <location>
        <begin position="1"/>
        <end position="25"/>
    </location>
</feature>
<evidence type="ECO:0000256" key="5">
    <source>
        <dbReference type="ARBA" id="ARBA00022801"/>
    </source>
</evidence>
<dbReference type="CDD" id="cd03884">
    <property type="entry name" value="M20_bAS"/>
    <property type="match status" value="1"/>
</dbReference>
<dbReference type="GO" id="GO:0005783">
    <property type="term" value="C:endoplasmic reticulum"/>
    <property type="evidence" value="ECO:0000318"/>
    <property type="project" value="GO_Central"/>
</dbReference>
<dbReference type="EnsemblPlants" id="Pp3c9_12590V3.2">
    <property type="protein sequence ID" value="Pp3c9_12590V3.2"/>
    <property type="gene ID" value="Pp3c9_12590"/>
</dbReference>
<evidence type="ECO:0000256" key="3">
    <source>
        <dbReference type="ARBA" id="ARBA00022631"/>
    </source>
</evidence>
<dbReference type="GeneID" id="112286677"/>
<keyword evidence="6" id="KW-0464">Manganese</keyword>
<dbReference type="GO" id="GO:0016813">
    <property type="term" value="F:hydrolase activity, acting on carbon-nitrogen (but not peptide) bonds, in linear amidines"/>
    <property type="evidence" value="ECO:0007669"/>
    <property type="project" value="InterPro"/>
</dbReference>
<dbReference type="eggNOG" id="ENOG502QPR4">
    <property type="taxonomic scope" value="Eukaryota"/>
</dbReference>
<evidence type="ECO:0000256" key="4">
    <source>
        <dbReference type="ARBA" id="ARBA00022723"/>
    </source>
</evidence>
<dbReference type="NCBIfam" id="TIGR01879">
    <property type="entry name" value="hydantase"/>
    <property type="match status" value="1"/>
</dbReference>
<dbReference type="Pfam" id="PF01546">
    <property type="entry name" value="Peptidase_M20"/>
    <property type="match status" value="1"/>
</dbReference>
<dbReference type="GO" id="GO:0010136">
    <property type="term" value="P:ureide catabolic process"/>
    <property type="evidence" value="ECO:0000318"/>
    <property type="project" value="GO_Central"/>
</dbReference>
<comment type="subunit">
    <text evidence="2">Homodimer.</text>
</comment>
<dbReference type="Gramene" id="Pp3c9_12590V3.2">
    <property type="protein sequence ID" value="Pp3c9_12590V3.2"/>
    <property type="gene ID" value="Pp3c9_12590"/>
</dbReference>
<keyword evidence="4" id="KW-0479">Metal-binding</keyword>